<evidence type="ECO:0000256" key="5">
    <source>
        <dbReference type="ARBA" id="ARBA00051722"/>
    </source>
</evidence>
<dbReference type="STRING" id="349064.SAMN05660429_00042"/>
<keyword evidence="3" id="KW-0378">Hydrolase</keyword>
<dbReference type="SMART" id="SM00226">
    <property type="entry name" value="LMWPc"/>
    <property type="match status" value="1"/>
</dbReference>
<dbReference type="GO" id="GO:0004725">
    <property type="term" value="F:protein tyrosine phosphatase activity"/>
    <property type="evidence" value="ECO:0007669"/>
    <property type="project" value="UniProtKB-EC"/>
</dbReference>
<feature type="active site" evidence="6">
    <location>
        <position position="15"/>
    </location>
</feature>
<dbReference type="InterPro" id="IPR036196">
    <property type="entry name" value="Ptyr_pPase_sf"/>
</dbReference>
<organism evidence="8 9">
    <name type="scientific">Thalassotalea agarivorans</name>
    <name type="common">Thalassomonas agarivorans</name>
    <dbReference type="NCBI Taxonomy" id="349064"/>
    <lineage>
        <taxon>Bacteria</taxon>
        <taxon>Pseudomonadati</taxon>
        <taxon>Pseudomonadota</taxon>
        <taxon>Gammaproteobacteria</taxon>
        <taxon>Alteromonadales</taxon>
        <taxon>Colwelliaceae</taxon>
        <taxon>Thalassotalea</taxon>
    </lineage>
</organism>
<dbReference type="InterPro" id="IPR050438">
    <property type="entry name" value="LMW_PTPase"/>
</dbReference>
<dbReference type="RefSeq" id="WP_093326667.1">
    <property type="nucleotide sequence ID" value="NZ_AP027363.1"/>
</dbReference>
<dbReference type="Proteomes" id="UP000199308">
    <property type="component" value="Unassembled WGS sequence"/>
</dbReference>
<dbReference type="InterPro" id="IPR017867">
    <property type="entry name" value="Tyr_phospatase_low_mol_wt"/>
</dbReference>
<keyword evidence="4" id="KW-0904">Protein phosphatase</keyword>
<dbReference type="InterPro" id="IPR023485">
    <property type="entry name" value="Ptyr_pPase"/>
</dbReference>
<protein>
    <recommendedName>
        <fullName evidence="2">protein-tyrosine-phosphatase</fullName>
        <ecNumber evidence="2">3.1.3.48</ecNumber>
    </recommendedName>
</protein>
<dbReference type="PANTHER" id="PTHR11717">
    <property type="entry name" value="LOW MOLECULAR WEIGHT PROTEIN TYROSINE PHOSPHATASE"/>
    <property type="match status" value="1"/>
</dbReference>
<evidence type="ECO:0000259" key="7">
    <source>
        <dbReference type="SMART" id="SM00226"/>
    </source>
</evidence>
<feature type="active site" description="Proton donor" evidence="6">
    <location>
        <position position="115"/>
    </location>
</feature>
<dbReference type="EC" id="3.1.3.48" evidence="2"/>
<evidence type="ECO:0000256" key="4">
    <source>
        <dbReference type="ARBA" id="ARBA00022912"/>
    </source>
</evidence>
<comment type="similarity">
    <text evidence="1">Belongs to the low molecular weight phosphotyrosine protein phosphatase family.</text>
</comment>
<dbReference type="Gene3D" id="3.40.50.2300">
    <property type="match status" value="1"/>
</dbReference>
<evidence type="ECO:0000313" key="8">
    <source>
        <dbReference type="EMBL" id="SES63002.1"/>
    </source>
</evidence>
<dbReference type="AlphaFoldDB" id="A0A1H9Y3T8"/>
<keyword evidence="9" id="KW-1185">Reference proteome</keyword>
<accession>A0A1H9Y3T8</accession>
<evidence type="ECO:0000256" key="3">
    <source>
        <dbReference type="ARBA" id="ARBA00022801"/>
    </source>
</evidence>
<dbReference type="PRINTS" id="PR00719">
    <property type="entry name" value="LMWPTPASE"/>
</dbReference>
<dbReference type="PANTHER" id="PTHR11717:SF31">
    <property type="entry name" value="LOW MOLECULAR WEIGHT PROTEIN-TYROSINE-PHOSPHATASE ETP-RELATED"/>
    <property type="match status" value="1"/>
</dbReference>
<name>A0A1H9Y3T8_THASX</name>
<evidence type="ECO:0000313" key="9">
    <source>
        <dbReference type="Proteomes" id="UP000199308"/>
    </source>
</evidence>
<feature type="domain" description="Phosphotyrosine protein phosphatase I" evidence="7">
    <location>
        <begin position="3"/>
        <end position="141"/>
    </location>
</feature>
<feature type="active site" description="Nucleophile" evidence="6">
    <location>
        <position position="9"/>
    </location>
</feature>
<proteinExistence type="inferred from homology"/>
<dbReference type="OrthoDB" id="9784339at2"/>
<sequence length="143" mass="15959">MFNNILIVCVGNICRSPSAEVILKELLPNKDISSAGIHAVVGADIESNAANQLNIHGHPYNTHQATQLTEELAARAELILVMEKKHQQILMQKYPSASGKIMLLGKWNCDEDIPDPYKKDTVAFEHAYNQINKHCALWADKIK</sequence>
<dbReference type="CDD" id="cd16343">
    <property type="entry name" value="LMWPTP"/>
    <property type="match status" value="1"/>
</dbReference>
<evidence type="ECO:0000256" key="6">
    <source>
        <dbReference type="PIRSR" id="PIRSR617867-1"/>
    </source>
</evidence>
<dbReference type="SUPFAM" id="SSF52788">
    <property type="entry name" value="Phosphotyrosine protein phosphatases I"/>
    <property type="match status" value="1"/>
</dbReference>
<gene>
    <name evidence="8" type="ORF">SAMN05660429_00042</name>
</gene>
<evidence type="ECO:0000256" key="1">
    <source>
        <dbReference type="ARBA" id="ARBA00011063"/>
    </source>
</evidence>
<comment type="catalytic activity">
    <reaction evidence="5">
        <text>O-phospho-L-tyrosyl-[protein] + H2O = L-tyrosyl-[protein] + phosphate</text>
        <dbReference type="Rhea" id="RHEA:10684"/>
        <dbReference type="Rhea" id="RHEA-COMP:10136"/>
        <dbReference type="Rhea" id="RHEA-COMP:20101"/>
        <dbReference type="ChEBI" id="CHEBI:15377"/>
        <dbReference type="ChEBI" id="CHEBI:43474"/>
        <dbReference type="ChEBI" id="CHEBI:46858"/>
        <dbReference type="ChEBI" id="CHEBI:61978"/>
        <dbReference type="EC" id="3.1.3.48"/>
    </reaction>
</comment>
<dbReference type="EMBL" id="FOHK01000001">
    <property type="protein sequence ID" value="SES63002.1"/>
    <property type="molecule type" value="Genomic_DNA"/>
</dbReference>
<dbReference type="Pfam" id="PF01451">
    <property type="entry name" value="LMWPc"/>
    <property type="match status" value="1"/>
</dbReference>
<evidence type="ECO:0000256" key="2">
    <source>
        <dbReference type="ARBA" id="ARBA00013064"/>
    </source>
</evidence>
<reference evidence="8 9" key="1">
    <citation type="submission" date="2016-10" db="EMBL/GenBank/DDBJ databases">
        <authorList>
            <person name="de Groot N.N."/>
        </authorList>
    </citation>
    <scope>NUCLEOTIDE SEQUENCE [LARGE SCALE GENOMIC DNA]</scope>
    <source>
        <strain evidence="8 9">DSM 19706</strain>
    </source>
</reference>